<evidence type="ECO:0000256" key="1">
    <source>
        <dbReference type="SAM" id="MobiDB-lite"/>
    </source>
</evidence>
<accession>A0A3P8AQF4</accession>
<gene>
    <name evidence="2" type="ORF">HPBE_LOCUS12855</name>
</gene>
<dbReference type="Proteomes" id="UP000050761">
    <property type="component" value="Unassembled WGS sequence"/>
</dbReference>
<dbReference type="AlphaFoldDB" id="A0A183FWM5"/>
<dbReference type="WBParaSite" id="HPBE_0001285401-mRNA-1">
    <property type="protein sequence ID" value="HPBE_0001285401-mRNA-1"/>
    <property type="gene ID" value="HPBE_0001285401"/>
</dbReference>
<proteinExistence type="predicted"/>
<reference evidence="2 3" key="1">
    <citation type="submission" date="2018-11" db="EMBL/GenBank/DDBJ databases">
        <authorList>
            <consortium name="Pathogen Informatics"/>
        </authorList>
    </citation>
    <scope>NUCLEOTIDE SEQUENCE [LARGE SCALE GENOMIC DNA]</scope>
</reference>
<dbReference type="EMBL" id="UZAH01027663">
    <property type="protein sequence ID" value="VDO93873.1"/>
    <property type="molecule type" value="Genomic_DNA"/>
</dbReference>
<name>A0A183FWM5_HELPZ</name>
<accession>A0A183FWM5</accession>
<feature type="compositionally biased region" description="Low complexity" evidence="1">
    <location>
        <begin position="46"/>
        <end position="57"/>
    </location>
</feature>
<protein>
    <submittedName>
        <fullName evidence="2 4">Uncharacterized protein</fullName>
    </submittedName>
</protein>
<evidence type="ECO:0000313" key="2">
    <source>
        <dbReference type="EMBL" id="VDO93873.1"/>
    </source>
</evidence>
<organism evidence="3 4">
    <name type="scientific">Heligmosomoides polygyrus</name>
    <name type="common">Parasitic roundworm</name>
    <dbReference type="NCBI Taxonomy" id="6339"/>
    <lineage>
        <taxon>Eukaryota</taxon>
        <taxon>Metazoa</taxon>
        <taxon>Ecdysozoa</taxon>
        <taxon>Nematoda</taxon>
        <taxon>Chromadorea</taxon>
        <taxon>Rhabditida</taxon>
        <taxon>Rhabditina</taxon>
        <taxon>Rhabditomorpha</taxon>
        <taxon>Strongyloidea</taxon>
        <taxon>Heligmosomidae</taxon>
        <taxon>Heligmosomoides</taxon>
    </lineage>
</organism>
<evidence type="ECO:0000313" key="3">
    <source>
        <dbReference type="Proteomes" id="UP000050761"/>
    </source>
</evidence>
<evidence type="ECO:0000313" key="4">
    <source>
        <dbReference type="WBParaSite" id="HPBE_0001285401-mRNA-1"/>
    </source>
</evidence>
<keyword evidence="3" id="KW-1185">Reference proteome</keyword>
<dbReference type="OrthoDB" id="5866610at2759"/>
<reference evidence="4" key="2">
    <citation type="submission" date="2019-09" db="UniProtKB">
        <authorList>
            <consortium name="WormBaseParasite"/>
        </authorList>
    </citation>
    <scope>IDENTIFICATION</scope>
</reference>
<feature type="region of interest" description="Disordered" evidence="1">
    <location>
        <begin position="1"/>
        <end position="111"/>
    </location>
</feature>
<sequence length="134" mass="14376">MQEETKTVNKETMAMQDECTSSDDEEVLFTKEMVRRLKKSAAQQGSSRPTSSLSNTSGVSTMSAASGQKARIEDNAANGTSLQGHSPVKSQEGADELVVTPSRPSQPFPDEALLPLRVNPFCCLKPVTSLNSSI</sequence>